<dbReference type="InterPro" id="IPR005829">
    <property type="entry name" value="Sugar_transporter_CS"/>
</dbReference>
<proteinExistence type="inferred from homology"/>
<reference evidence="9 10" key="1">
    <citation type="submission" date="2017-04" db="EMBL/GenBank/DDBJ databases">
        <authorList>
            <person name="Afonso C.L."/>
            <person name="Miller P.J."/>
            <person name="Scott M.A."/>
            <person name="Spackman E."/>
            <person name="Goraichik I."/>
            <person name="Dimitrov K.M."/>
            <person name="Suarez D.L."/>
            <person name="Swayne D.E."/>
        </authorList>
    </citation>
    <scope>NUCLEOTIDE SEQUENCE [LARGE SCALE GENOMIC DNA]</scope>
    <source>
        <strain evidence="9 10">KR-140</strain>
    </source>
</reference>
<dbReference type="EMBL" id="FWWU01000009">
    <property type="protein sequence ID" value="SMB89411.1"/>
    <property type="molecule type" value="Genomic_DNA"/>
</dbReference>
<dbReference type="InterPro" id="IPR020846">
    <property type="entry name" value="MFS_dom"/>
</dbReference>
<dbReference type="GO" id="GO:0016020">
    <property type="term" value="C:membrane"/>
    <property type="evidence" value="ECO:0007669"/>
    <property type="project" value="UniProtKB-SubCell"/>
</dbReference>
<feature type="transmembrane region" description="Helical" evidence="7">
    <location>
        <begin position="327"/>
        <end position="348"/>
    </location>
</feature>
<keyword evidence="6 7" id="KW-0472">Membrane</keyword>
<dbReference type="PANTHER" id="PTHR23504:SF15">
    <property type="entry name" value="MAJOR FACILITATOR SUPERFAMILY (MFS) PROFILE DOMAIN-CONTAINING PROTEIN"/>
    <property type="match status" value="1"/>
</dbReference>
<dbReference type="Pfam" id="PF07690">
    <property type="entry name" value="MFS_1"/>
    <property type="match status" value="1"/>
</dbReference>
<dbReference type="InterPro" id="IPR036259">
    <property type="entry name" value="MFS_trans_sf"/>
</dbReference>
<dbReference type="PROSITE" id="PS00216">
    <property type="entry name" value="SUGAR_TRANSPORT_1"/>
    <property type="match status" value="1"/>
</dbReference>
<dbReference type="GO" id="GO:0022857">
    <property type="term" value="F:transmembrane transporter activity"/>
    <property type="evidence" value="ECO:0007669"/>
    <property type="project" value="InterPro"/>
</dbReference>
<feature type="transmembrane region" description="Helical" evidence="7">
    <location>
        <begin position="26"/>
        <end position="53"/>
    </location>
</feature>
<evidence type="ECO:0000313" key="10">
    <source>
        <dbReference type="Proteomes" id="UP000192582"/>
    </source>
</evidence>
<evidence type="ECO:0000256" key="2">
    <source>
        <dbReference type="ARBA" id="ARBA00007520"/>
    </source>
</evidence>
<feature type="transmembrane region" description="Helical" evidence="7">
    <location>
        <begin position="155"/>
        <end position="177"/>
    </location>
</feature>
<accession>A0A1W1V8Q2</accession>
<keyword evidence="3" id="KW-0813">Transport</keyword>
<gene>
    <name evidence="9" type="ORF">SAMN00790413_00399</name>
</gene>
<evidence type="ECO:0000256" key="6">
    <source>
        <dbReference type="ARBA" id="ARBA00023136"/>
    </source>
</evidence>
<name>A0A1W1V8Q2_9DEIO</name>
<feature type="domain" description="Major facilitator superfamily (MFS) profile" evidence="8">
    <location>
        <begin position="27"/>
        <end position="422"/>
    </location>
</feature>
<organism evidence="9 10">
    <name type="scientific">Deinococcus hopiensis KR-140</name>
    <dbReference type="NCBI Taxonomy" id="695939"/>
    <lineage>
        <taxon>Bacteria</taxon>
        <taxon>Thermotogati</taxon>
        <taxon>Deinococcota</taxon>
        <taxon>Deinococci</taxon>
        <taxon>Deinococcales</taxon>
        <taxon>Deinococcaceae</taxon>
        <taxon>Deinococcus</taxon>
    </lineage>
</organism>
<evidence type="ECO:0000256" key="5">
    <source>
        <dbReference type="ARBA" id="ARBA00022989"/>
    </source>
</evidence>
<keyword evidence="5 7" id="KW-1133">Transmembrane helix</keyword>
<feature type="transmembrane region" description="Helical" evidence="7">
    <location>
        <begin position="121"/>
        <end position="143"/>
    </location>
</feature>
<feature type="transmembrane region" description="Helical" evidence="7">
    <location>
        <begin position="235"/>
        <end position="254"/>
    </location>
</feature>
<dbReference type="PRINTS" id="PR01035">
    <property type="entry name" value="TCRTETA"/>
</dbReference>
<comment type="similarity">
    <text evidence="2">Belongs to the major facilitator superfamily. TCR/Tet family.</text>
</comment>
<evidence type="ECO:0000256" key="3">
    <source>
        <dbReference type="ARBA" id="ARBA00022448"/>
    </source>
</evidence>
<dbReference type="SUPFAM" id="SSF103473">
    <property type="entry name" value="MFS general substrate transporter"/>
    <property type="match status" value="1"/>
</dbReference>
<dbReference type="PROSITE" id="PS50850">
    <property type="entry name" value="MFS"/>
    <property type="match status" value="1"/>
</dbReference>
<dbReference type="CDD" id="cd17388">
    <property type="entry name" value="MFS_TetA"/>
    <property type="match status" value="1"/>
</dbReference>
<dbReference type="PANTHER" id="PTHR23504">
    <property type="entry name" value="MAJOR FACILITATOR SUPERFAMILY DOMAIN-CONTAINING PROTEIN 10"/>
    <property type="match status" value="1"/>
</dbReference>
<feature type="transmembrane region" description="Helical" evidence="7">
    <location>
        <begin position="360"/>
        <end position="386"/>
    </location>
</feature>
<dbReference type="InterPro" id="IPR001958">
    <property type="entry name" value="Tet-R_TetA/multi-R_MdtG-like"/>
</dbReference>
<evidence type="ECO:0000313" key="9">
    <source>
        <dbReference type="EMBL" id="SMB89411.1"/>
    </source>
</evidence>
<dbReference type="InterPro" id="IPR011701">
    <property type="entry name" value="MFS"/>
</dbReference>
<feature type="transmembrane region" description="Helical" evidence="7">
    <location>
        <begin position="302"/>
        <end position="321"/>
    </location>
</feature>
<feature type="transmembrane region" description="Helical" evidence="7">
    <location>
        <begin position="183"/>
        <end position="203"/>
    </location>
</feature>
<dbReference type="STRING" id="695939.SAMN00790413_00399"/>
<dbReference type="AlphaFoldDB" id="A0A1W1V8Q2"/>
<keyword evidence="4 7" id="KW-0812">Transmembrane</keyword>
<sequence length="425" mass="43997">MGTVPDGVARLHCPQMTAPSPHRRPAALTFILLTVLLDVMGVGLIIPVFPLLITKLAPSAAQGAQLVGVFTAIYALMQFVFAPILGALSDRYGRRPVLLASLTGMGLDYLLQFFAPNLWWLFVGRLIAGMTGASITVANAYLADVTPPEGRAKSFGMLGATFGVGFILGPVLGGVLGNIDLRLPFLAASGLALLNALYGLFVLPESLPLEKRGAAVGSSVLNPLLPLRDLGRYPLVRNLAAAFLLIGLAQQVIFNTWVLFTQKVLGWSPAQNGVALAVVGVLSAVVQGGLVGVAMKALGERGAILTGLILGTVQYVLLGAARSGTVLYASIVFGSLAGIAGPAIQGLISRTVDSTEQGRIQGALTSINSLVGIFGPLAATAVFAYFTRADAPVHEPGAAFYMGALFSLAGTVVAGVVLRRAGKQT</sequence>
<evidence type="ECO:0000256" key="7">
    <source>
        <dbReference type="SAM" id="Phobius"/>
    </source>
</evidence>
<protein>
    <submittedName>
        <fullName evidence="9">MFS transporter, DHA1 family, tetracycline resistance protein</fullName>
    </submittedName>
</protein>
<comment type="subcellular location">
    <subcellularLocation>
        <location evidence="1">Membrane</location>
        <topology evidence="1">Multi-pass membrane protein</topology>
    </subcellularLocation>
</comment>
<keyword evidence="10" id="KW-1185">Reference proteome</keyword>
<evidence type="ECO:0000259" key="8">
    <source>
        <dbReference type="PROSITE" id="PS50850"/>
    </source>
</evidence>
<feature type="transmembrane region" description="Helical" evidence="7">
    <location>
        <begin position="274"/>
        <end position="295"/>
    </location>
</feature>
<feature type="transmembrane region" description="Helical" evidence="7">
    <location>
        <begin position="65"/>
        <end position="85"/>
    </location>
</feature>
<evidence type="ECO:0000256" key="4">
    <source>
        <dbReference type="ARBA" id="ARBA00022692"/>
    </source>
</evidence>
<evidence type="ECO:0000256" key="1">
    <source>
        <dbReference type="ARBA" id="ARBA00004141"/>
    </source>
</evidence>
<feature type="transmembrane region" description="Helical" evidence="7">
    <location>
        <begin position="398"/>
        <end position="418"/>
    </location>
</feature>
<dbReference type="Gene3D" id="1.20.1250.20">
    <property type="entry name" value="MFS general substrate transporter like domains"/>
    <property type="match status" value="1"/>
</dbReference>
<dbReference type="Proteomes" id="UP000192582">
    <property type="component" value="Unassembled WGS sequence"/>
</dbReference>